<evidence type="ECO:0000313" key="3">
    <source>
        <dbReference type="Proteomes" id="UP001501470"/>
    </source>
</evidence>
<keyword evidence="3" id="KW-1185">Reference proteome</keyword>
<organism evidence="2 3">
    <name type="scientific">Dactylosporangium maewongense</name>
    <dbReference type="NCBI Taxonomy" id="634393"/>
    <lineage>
        <taxon>Bacteria</taxon>
        <taxon>Bacillati</taxon>
        <taxon>Actinomycetota</taxon>
        <taxon>Actinomycetes</taxon>
        <taxon>Micromonosporales</taxon>
        <taxon>Micromonosporaceae</taxon>
        <taxon>Dactylosporangium</taxon>
    </lineage>
</organism>
<reference evidence="2 3" key="1">
    <citation type="journal article" date="2019" name="Int. J. Syst. Evol. Microbiol.">
        <title>The Global Catalogue of Microorganisms (GCM) 10K type strain sequencing project: providing services to taxonomists for standard genome sequencing and annotation.</title>
        <authorList>
            <consortium name="The Broad Institute Genomics Platform"/>
            <consortium name="The Broad Institute Genome Sequencing Center for Infectious Disease"/>
            <person name="Wu L."/>
            <person name="Ma J."/>
        </authorList>
    </citation>
    <scope>NUCLEOTIDE SEQUENCE [LARGE SCALE GENOMIC DNA]</scope>
    <source>
        <strain evidence="2 3">JCM 15933</strain>
    </source>
</reference>
<keyword evidence="1" id="KW-0732">Signal</keyword>
<dbReference type="EMBL" id="BAAAQD010000022">
    <property type="protein sequence ID" value="GAA1551168.1"/>
    <property type="molecule type" value="Genomic_DNA"/>
</dbReference>
<feature type="signal peptide" evidence="1">
    <location>
        <begin position="1"/>
        <end position="16"/>
    </location>
</feature>
<sequence>MRSVAPALLLTVTALAACSGTATPAPAPPRTTAAATSSATAAAAASPVAGCEFYQAADAKAVLGAELKPAPKLTDNEPGKTDTKFTSCVYWTADDQRYANVGYRRALTPAGAADNRSQFTRQRTADAVAVAGVGSDAYWDTPNGQVLVLAAGDALLVISTGIKDAPKAGRSRPDTEKLARLVVAHLPG</sequence>
<protein>
    <recommendedName>
        <fullName evidence="4">DUF3558 domain-containing protein</fullName>
    </recommendedName>
</protein>
<dbReference type="Proteomes" id="UP001501470">
    <property type="component" value="Unassembled WGS sequence"/>
</dbReference>
<evidence type="ECO:0000313" key="2">
    <source>
        <dbReference type="EMBL" id="GAA1551168.1"/>
    </source>
</evidence>
<name>A0ABN2C4F0_9ACTN</name>
<gene>
    <name evidence="2" type="ORF">GCM10009827_084720</name>
</gene>
<dbReference type="RefSeq" id="WP_344509430.1">
    <property type="nucleotide sequence ID" value="NZ_BAAAQD010000022.1"/>
</dbReference>
<feature type="chain" id="PRO_5045075413" description="DUF3558 domain-containing protein" evidence="1">
    <location>
        <begin position="17"/>
        <end position="188"/>
    </location>
</feature>
<dbReference type="PROSITE" id="PS51257">
    <property type="entry name" value="PROKAR_LIPOPROTEIN"/>
    <property type="match status" value="1"/>
</dbReference>
<evidence type="ECO:0008006" key="4">
    <source>
        <dbReference type="Google" id="ProtNLM"/>
    </source>
</evidence>
<proteinExistence type="predicted"/>
<evidence type="ECO:0000256" key="1">
    <source>
        <dbReference type="SAM" id="SignalP"/>
    </source>
</evidence>
<comment type="caution">
    <text evidence="2">The sequence shown here is derived from an EMBL/GenBank/DDBJ whole genome shotgun (WGS) entry which is preliminary data.</text>
</comment>
<accession>A0ABN2C4F0</accession>